<proteinExistence type="predicted"/>
<dbReference type="EMBL" id="MN739413">
    <property type="protein sequence ID" value="QHT03575.1"/>
    <property type="molecule type" value="Genomic_DNA"/>
</dbReference>
<name>A0A6C0CJ49_9ZZZZ</name>
<protein>
    <submittedName>
        <fullName evidence="1">Uncharacterized protein</fullName>
    </submittedName>
</protein>
<reference evidence="1" key="1">
    <citation type="journal article" date="2020" name="Nature">
        <title>Giant virus diversity and host interactions through global metagenomics.</title>
        <authorList>
            <person name="Schulz F."/>
            <person name="Roux S."/>
            <person name="Paez-Espino D."/>
            <person name="Jungbluth S."/>
            <person name="Walsh D.A."/>
            <person name="Denef V.J."/>
            <person name="McMahon K.D."/>
            <person name="Konstantinidis K.T."/>
            <person name="Eloe-Fadrosh E.A."/>
            <person name="Kyrpides N.C."/>
            <person name="Woyke T."/>
        </authorList>
    </citation>
    <scope>NUCLEOTIDE SEQUENCE</scope>
    <source>
        <strain evidence="1">GVMAG-M-3300021079-18</strain>
    </source>
</reference>
<accession>A0A6C0CJ49</accession>
<organism evidence="1">
    <name type="scientific">viral metagenome</name>
    <dbReference type="NCBI Taxonomy" id="1070528"/>
    <lineage>
        <taxon>unclassified sequences</taxon>
        <taxon>metagenomes</taxon>
        <taxon>organismal metagenomes</taxon>
    </lineage>
</organism>
<evidence type="ECO:0000313" key="1">
    <source>
        <dbReference type="EMBL" id="QHT03575.1"/>
    </source>
</evidence>
<sequence length="246" mass="27858">MDEDELRRKTANMKLPQILSLCGEITTSRTNPCFNFPDFWRDTITRLYGNIVVLQRGDLTTGREWHNFAGYMATGISYKYRILHRANGWENVAKPFVPLEQIDEDSWAHQFDIPGALPKKGTKGFFVRLYLDGSAGSIDEGTFFINPNPKVALDLAKRYVGDYFHSKMAEFVLGACTLDGGGDEVEEFPTFPAADLFIRSAKAARTNSGYWILDWSRELVDPEEGYVVGAVREGAEFTWELVDITF</sequence>
<dbReference type="AlphaFoldDB" id="A0A6C0CJ49"/>